<organism evidence="1 2">
    <name type="scientific">Anaerohalosphaera lusitana</name>
    <dbReference type="NCBI Taxonomy" id="1936003"/>
    <lineage>
        <taxon>Bacteria</taxon>
        <taxon>Pseudomonadati</taxon>
        <taxon>Planctomycetota</taxon>
        <taxon>Phycisphaerae</taxon>
        <taxon>Sedimentisphaerales</taxon>
        <taxon>Anaerohalosphaeraceae</taxon>
        <taxon>Anaerohalosphaera</taxon>
    </lineage>
</organism>
<evidence type="ECO:0000313" key="1">
    <source>
        <dbReference type="EMBL" id="AQT67138.1"/>
    </source>
</evidence>
<dbReference type="AlphaFoldDB" id="A0A1U9NHA7"/>
<gene>
    <name evidence="1" type="ORF">STSP2_00279</name>
</gene>
<dbReference type="EMBL" id="CP019791">
    <property type="protein sequence ID" value="AQT67138.1"/>
    <property type="molecule type" value="Genomic_DNA"/>
</dbReference>
<dbReference type="RefSeq" id="WP_146659136.1">
    <property type="nucleotide sequence ID" value="NZ_CP019791.1"/>
</dbReference>
<name>A0A1U9NHA7_9BACT</name>
<sequence length="60" mass="6844">MTEKEIMEWMEKKVQTEGFSDAAALAKEFLQSHSITNSTDPDFPKVLDAGFKIAQQVYDF</sequence>
<protein>
    <submittedName>
        <fullName evidence="1">Uncharacterized protein</fullName>
    </submittedName>
</protein>
<keyword evidence="2" id="KW-1185">Reference proteome</keyword>
<evidence type="ECO:0000313" key="2">
    <source>
        <dbReference type="Proteomes" id="UP000189674"/>
    </source>
</evidence>
<proteinExistence type="predicted"/>
<dbReference type="Proteomes" id="UP000189674">
    <property type="component" value="Chromosome"/>
</dbReference>
<reference evidence="2" key="1">
    <citation type="submission" date="2017-02" db="EMBL/GenBank/DDBJ databases">
        <title>Comparative genomics and description of representatives of a novel lineage of planctomycetes thriving in anoxic sediments.</title>
        <authorList>
            <person name="Spring S."/>
            <person name="Bunk B."/>
            <person name="Sproer C."/>
        </authorList>
    </citation>
    <scope>NUCLEOTIDE SEQUENCE [LARGE SCALE GENOMIC DNA]</scope>
    <source>
        <strain evidence="2">ST-NAGAB-D1</strain>
    </source>
</reference>
<accession>A0A1U9NHA7</accession>
<dbReference type="KEGG" id="alus:STSP2_00279"/>